<evidence type="ECO:0000259" key="3">
    <source>
        <dbReference type="SMART" id="SM01359"/>
    </source>
</evidence>
<comment type="caution">
    <text evidence="5">The sequence shown here is derived from an EMBL/GenBank/DDBJ whole genome shotgun (WGS) entry which is preliminary data.</text>
</comment>
<evidence type="ECO:0000313" key="5">
    <source>
        <dbReference type="EMBL" id="MDM0046148.1"/>
    </source>
</evidence>
<organism evidence="5 6">
    <name type="scientific">Variovorax dokdonensis</name>
    <dbReference type="NCBI Taxonomy" id="344883"/>
    <lineage>
        <taxon>Bacteria</taxon>
        <taxon>Pseudomonadati</taxon>
        <taxon>Pseudomonadota</taxon>
        <taxon>Betaproteobacteria</taxon>
        <taxon>Burkholderiales</taxon>
        <taxon>Comamonadaceae</taxon>
        <taxon>Variovorax</taxon>
    </lineage>
</organism>
<dbReference type="Gene3D" id="2.60.40.1930">
    <property type="match status" value="1"/>
</dbReference>
<evidence type="ECO:0000256" key="1">
    <source>
        <dbReference type="ARBA" id="ARBA00010556"/>
    </source>
</evidence>
<feature type="domain" description="Alpha-2-macroglobulin" evidence="4">
    <location>
        <begin position="1288"/>
        <end position="1378"/>
    </location>
</feature>
<gene>
    <name evidence="5" type="ORF">QTH91_16780</name>
</gene>
<keyword evidence="6" id="KW-1185">Reference proteome</keyword>
<dbReference type="Gene3D" id="2.60.40.3710">
    <property type="match status" value="1"/>
</dbReference>
<dbReference type="InterPro" id="IPR051802">
    <property type="entry name" value="YfhM-like"/>
</dbReference>
<evidence type="ECO:0000256" key="2">
    <source>
        <dbReference type="SAM" id="MobiDB-lite"/>
    </source>
</evidence>
<dbReference type="Pfam" id="PF01835">
    <property type="entry name" value="MG2"/>
    <property type="match status" value="1"/>
</dbReference>
<feature type="domain" description="Alpha-2-macroglobulin bait region" evidence="3">
    <location>
        <begin position="1047"/>
        <end position="1230"/>
    </location>
</feature>
<comment type="similarity">
    <text evidence="1">Belongs to the protease inhibitor I39 (alpha-2-macroglobulin) family. Bacterial alpha-2-macroglobulin subfamily.</text>
</comment>
<sequence>MSNFKDIVGEFASHGTRQTRPYPRLTVRRGAGKCLLATLALLAGQGALALKLTQVSPRGEVAQVNQVVATFDAAAVRLGNAKAPDPLEVTCDNAEAARGTGRWTSERRWVFDFERPLPPGVRCTVSTRADFRATGGEALPAATSRFQTGGPAVVNRWPYGGQIEEDQAFLLELNGPATPESLDSGVWCAVEGIGEQVPVRRLDDATRKALADARGIDAKRQTIALQCKRTLPAGAKVQLVWGSGVQTPSGVPNKVERRFDYKVREPFAAEFSCERENARAGCLPIRPMTLRFNAPVPRAMAEQARLAGGDKAREPKIDEGGGPDDLVSSLQFAPPFAEKTNYRIELPADFKDASGRSLASAQSFPMTVATGAMPPLAKFSAAPFGVIERLAEPDGQAYMPITVRRVENDLQVRQLADLQVKDDAEIIRWSRLLPRYDSGTIARTDARRDSPKPLPPPRDKDDRNDVETRVVSLLDGRAGVRQASLPKLDGNAERPFEVIGVPLAPGFHVLEVASPLLGQSLLDPRYGEQRTMYVRTSALVTNLAVHFKQGRENAMAWVTSLDRGAPVAGAQVRVLGCDGKEAAAGRTDEQGRAMFASLSGRPPACPGADEWEERAWFVSARAADDKGVQDMAFVWSNWQRGIESWRFNFPTSTSPQADVVAHTVFDRSLLRAGQTVSMKHFLRSQTAAGFGLPSDRPQTLAIIHEGSDQEFTQPLKWRKTGSGGLSAESSFTLPASAKLGSYRVELRPAEEGEGEDDGMRTFQSGSFRVEDFRLPVLSGRIGAGGDAPLIAPESIDADVHLQYVAGGAAGNMPVKVSAMVRPRMLQFADYEAYSFSPPRKVRGGEEADSQDSNEARVIADALALDLNAEGDGRTRIAPLPKLEQTPRELVLEATYADPSGEIQTLRSNKTLWPAEVIAGVRAESWISVDKALPFQALALDLSGKPRADVPIEVKAVARITTSSRKRLVGGFYSYDNHTEVRQLGTVCSGRSNALGLLECKAKLETAGEVELVAIAKDGQGRTSAASTGVYVTRQGELWFGGEDHDRMDVLPEKKSYKPGETARFQVRSPYRHATALVTVEREGVLDTQVVHIDGDDPTVSLKIKPEWGPNVYVGVLALRGRLYEVPWYSFFTWGWRKPLSWWQAYREAGKDYTPPTAMVDLSKPSFRFGAAEINVGTDANRIQLALSTDQARYQVRGQAVLRIRGTLPGGAPAAGAEVAVAAVDEALLELQPNTSWNLLDALMQRRSWGVETSTAQMEIVGRRHYGKKAAPPGGGGGKKPTRELLDTLLLWQPRIVLDAQGQAEVRVPLNDALTSFRLVAIADSGASLFGTGQTSIQTTQDLQIISGLPPLVREEDRFRAQFTLRNTTDKPMKVKLAPRATLLTLSPQTIDLGAGQSQEVAWEVTAPAQLARTRAESILWEIEAEDTLGKARDALKIIQRILPSLPLTVQQGTLVQLANALGAPFQVDVAPPPGALADNGQPRGGLQMSLQPRLADGLPGVRDWFLRYPYSCLEQKSSIAFGLQDVQRWQKVVADMPAYLDRDGLPNYFPPRDGDSSSGSDTLAAYLLSASDQAAKLDARFALPPELRRRLEDGLVAFVEGRLERKFWSPRSDLDVRKLAAIEALSRHGRASGAMITSITIAPNQWPTGAVIDWLQVLQRVKDVPRRTERLEEVQQILRARLSYQGTRLLFADERGDDWWWLMTGADVNAARLLLAVMDDPAWRDDVGRLATGLIGRQTRGAWQTTTANVWGSLALARFSALFEREPVEGRTLAELRPAGGGNAQEAMVDWRQLGKPAASPVAGTTSGPTDPGMFLPWPKGGDATLQVRHNGGGQPWLTLQATAAVPLAGPLDAGLRVRRSVTPVQQARTDLPPGRYSRGDVLRVTLDVTSSTDLTWVVLSDPVPGGATVLGGGLGRDSQIATQGEKSPRGAWPVYEERSFEAYRAYYDYFPKGSMKVEYTLRLNNAGDFALPPTRIEAMYAPEIFGMSPNARVQVEAGK</sequence>
<dbReference type="PANTHER" id="PTHR40094">
    <property type="entry name" value="ALPHA-2-MACROGLOBULIN HOMOLOG"/>
    <property type="match status" value="1"/>
</dbReference>
<dbReference type="RefSeq" id="WP_286661236.1">
    <property type="nucleotide sequence ID" value="NZ_JASZYV010000003.1"/>
</dbReference>
<dbReference type="Pfam" id="PF17973">
    <property type="entry name" value="bMG10"/>
    <property type="match status" value="1"/>
</dbReference>
<dbReference type="Pfam" id="PF07703">
    <property type="entry name" value="A2M_BRD"/>
    <property type="match status" value="1"/>
</dbReference>
<accession>A0ABT7NDY1</accession>
<dbReference type="PANTHER" id="PTHR40094:SF1">
    <property type="entry name" value="UBIQUITIN DOMAIN-CONTAINING PROTEIN"/>
    <property type="match status" value="1"/>
</dbReference>
<feature type="region of interest" description="Disordered" evidence="2">
    <location>
        <begin position="442"/>
        <end position="466"/>
    </location>
</feature>
<name>A0ABT7NDY1_9BURK</name>
<dbReference type="EMBL" id="JASZYV010000003">
    <property type="protein sequence ID" value="MDM0046148.1"/>
    <property type="molecule type" value="Genomic_DNA"/>
</dbReference>
<dbReference type="Pfam" id="PF11974">
    <property type="entry name" value="bMG3"/>
    <property type="match status" value="1"/>
</dbReference>
<dbReference type="InterPro" id="IPR002890">
    <property type="entry name" value="MG2"/>
</dbReference>
<dbReference type="InterPro" id="IPR041246">
    <property type="entry name" value="Bact_MG10"/>
</dbReference>
<protein>
    <submittedName>
        <fullName evidence="5">MG2 domain-containing protein</fullName>
    </submittedName>
</protein>
<reference evidence="5" key="1">
    <citation type="submission" date="2023-06" db="EMBL/GenBank/DDBJ databases">
        <authorList>
            <person name="Jiang Y."/>
            <person name="Liu Q."/>
        </authorList>
    </citation>
    <scope>NUCLEOTIDE SEQUENCE</scope>
    <source>
        <strain evidence="5">CGMCC 1.12089</strain>
    </source>
</reference>
<dbReference type="Pfam" id="PF00207">
    <property type="entry name" value="A2M"/>
    <property type="match status" value="1"/>
</dbReference>
<evidence type="ECO:0000313" key="6">
    <source>
        <dbReference type="Proteomes" id="UP001174908"/>
    </source>
</evidence>
<evidence type="ECO:0000259" key="4">
    <source>
        <dbReference type="SMART" id="SM01360"/>
    </source>
</evidence>
<feature type="compositionally biased region" description="Basic and acidic residues" evidence="2">
    <location>
        <begin position="444"/>
        <end position="466"/>
    </location>
</feature>
<proteinExistence type="inferred from homology"/>
<dbReference type="SMART" id="SM01359">
    <property type="entry name" value="A2M_N_2"/>
    <property type="match status" value="1"/>
</dbReference>
<dbReference type="InterPro" id="IPR011625">
    <property type="entry name" value="A2M_N_BRD"/>
</dbReference>
<dbReference type="InterPro" id="IPR021868">
    <property type="entry name" value="Alpha_2_Macroglob_MG3"/>
</dbReference>
<dbReference type="Proteomes" id="UP001174908">
    <property type="component" value="Unassembled WGS sequence"/>
</dbReference>
<dbReference type="SMART" id="SM01360">
    <property type="entry name" value="A2M"/>
    <property type="match status" value="1"/>
</dbReference>
<dbReference type="InterPro" id="IPR001599">
    <property type="entry name" value="Macroglobln_a2"/>
</dbReference>